<dbReference type="RefSeq" id="XP_018192012.1">
    <property type="nucleotide sequence ID" value="XM_018329087.1"/>
</dbReference>
<organism evidence="16 17">
    <name type="scientific">Xylona heveae (strain CBS 132557 / TC161)</name>
    <dbReference type="NCBI Taxonomy" id="1328760"/>
    <lineage>
        <taxon>Eukaryota</taxon>
        <taxon>Fungi</taxon>
        <taxon>Dikarya</taxon>
        <taxon>Ascomycota</taxon>
        <taxon>Pezizomycotina</taxon>
        <taxon>Xylonomycetes</taxon>
        <taxon>Xylonales</taxon>
        <taxon>Xylonaceae</taxon>
        <taxon>Xylona</taxon>
    </lineage>
</organism>
<dbReference type="Proteomes" id="UP000076632">
    <property type="component" value="Unassembled WGS sequence"/>
</dbReference>
<evidence type="ECO:0000256" key="5">
    <source>
        <dbReference type="ARBA" id="ARBA00019685"/>
    </source>
</evidence>
<dbReference type="PRINTS" id="PR00728">
    <property type="entry name" value="SIGNALPTASE"/>
</dbReference>
<dbReference type="SUPFAM" id="SSF51306">
    <property type="entry name" value="LexA/Signal peptidase"/>
    <property type="match status" value="1"/>
</dbReference>
<name>A0A165JNL6_XYLHT</name>
<dbReference type="InterPro" id="IPR001733">
    <property type="entry name" value="Peptidase_S26B"/>
</dbReference>
<comment type="catalytic activity">
    <reaction evidence="1 15">
        <text>Cleavage of hydrophobic, N-terminal signal or leader sequences from secreted and periplasmic proteins.</text>
        <dbReference type="EC" id="3.4.21.89"/>
    </reaction>
</comment>
<evidence type="ECO:0000256" key="13">
    <source>
        <dbReference type="ARBA" id="ARBA00045533"/>
    </source>
</evidence>
<dbReference type="InParanoid" id="A0A165JNL6"/>
<evidence type="ECO:0000256" key="3">
    <source>
        <dbReference type="ARBA" id="ARBA00011035"/>
    </source>
</evidence>
<keyword evidence="9 15" id="KW-0256">Endoplasmic reticulum</keyword>
<dbReference type="GO" id="GO:0004252">
    <property type="term" value="F:serine-type endopeptidase activity"/>
    <property type="evidence" value="ECO:0007669"/>
    <property type="project" value="InterPro"/>
</dbReference>
<dbReference type="GeneID" id="28894224"/>
<dbReference type="AlphaFoldDB" id="A0A165JNL6"/>
<dbReference type="STRING" id="1328760.A0A165JNL6"/>
<dbReference type="EMBL" id="KV407454">
    <property type="protein sequence ID" value="KZF26457.1"/>
    <property type="molecule type" value="Genomic_DNA"/>
</dbReference>
<comment type="similarity">
    <text evidence="3 15">Belongs to the peptidase S26B family.</text>
</comment>
<evidence type="ECO:0000256" key="15">
    <source>
        <dbReference type="RuleBase" id="RU362047"/>
    </source>
</evidence>
<keyword evidence="11 15" id="KW-1133">Transmembrane helix</keyword>
<evidence type="ECO:0000256" key="14">
    <source>
        <dbReference type="ARBA" id="ARBA00047037"/>
    </source>
</evidence>
<evidence type="ECO:0000256" key="6">
    <source>
        <dbReference type="ARBA" id="ARBA00022670"/>
    </source>
</evidence>
<comment type="subcellular location">
    <subcellularLocation>
        <location evidence="2">Endoplasmic reticulum membrane</location>
        <topology evidence="2">Single-pass type II membrane protein</topology>
    </subcellularLocation>
</comment>
<dbReference type="InterPro" id="IPR019533">
    <property type="entry name" value="Peptidase_S26"/>
</dbReference>
<keyword evidence="10 15" id="KW-0735">Signal-anchor</keyword>
<dbReference type="CDD" id="cd06530">
    <property type="entry name" value="S26_SPase_I"/>
    <property type="match status" value="1"/>
</dbReference>
<dbReference type="NCBIfam" id="TIGR02228">
    <property type="entry name" value="sigpep_I_arch"/>
    <property type="match status" value="1"/>
</dbReference>
<feature type="transmembrane region" description="Helical" evidence="15">
    <location>
        <begin position="154"/>
        <end position="170"/>
    </location>
</feature>
<evidence type="ECO:0000256" key="9">
    <source>
        <dbReference type="ARBA" id="ARBA00022824"/>
    </source>
</evidence>
<keyword evidence="17" id="KW-1185">Reference proteome</keyword>
<keyword evidence="12 15" id="KW-0472">Membrane</keyword>
<dbReference type="OMA" id="GSMEPFM"/>
<evidence type="ECO:0000256" key="10">
    <source>
        <dbReference type="ARBA" id="ARBA00022968"/>
    </source>
</evidence>
<dbReference type="PANTHER" id="PTHR10806:SF6">
    <property type="entry name" value="SIGNAL PEPTIDASE COMPLEX CATALYTIC SUBUNIT SEC11"/>
    <property type="match status" value="1"/>
</dbReference>
<dbReference type="PANTHER" id="PTHR10806">
    <property type="entry name" value="SIGNAL PEPTIDASE COMPLEX CATALYTIC SUBUNIT SEC11"/>
    <property type="match status" value="1"/>
</dbReference>
<protein>
    <recommendedName>
        <fullName evidence="5 15">Signal peptidase complex catalytic subunit SEC11</fullName>
        <ecNumber evidence="4 15">3.4.21.89</ecNumber>
    </recommendedName>
</protein>
<accession>A0A165JNL6</accession>
<evidence type="ECO:0000256" key="8">
    <source>
        <dbReference type="ARBA" id="ARBA00022801"/>
    </source>
</evidence>
<feature type="transmembrane region" description="Helical" evidence="15">
    <location>
        <begin position="29"/>
        <end position="47"/>
    </location>
</feature>
<evidence type="ECO:0000256" key="4">
    <source>
        <dbReference type="ARBA" id="ARBA00013208"/>
    </source>
</evidence>
<evidence type="ECO:0000256" key="1">
    <source>
        <dbReference type="ARBA" id="ARBA00000677"/>
    </source>
</evidence>
<keyword evidence="8 15" id="KW-0378">Hydrolase</keyword>
<dbReference type="PROSITE" id="PS00501">
    <property type="entry name" value="SPASE_I_1"/>
    <property type="match status" value="1"/>
</dbReference>
<evidence type="ECO:0000256" key="11">
    <source>
        <dbReference type="ARBA" id="ARBA00022989"/>
    </source>
</evidence>
<dbReference type="GO" id="GO:0005787">
    <property type="term" value="C:signal peptidase complex"/>
    <property type="evidence" value="ECO:0007669"/>
    <property type="project" value="TreeGrafter"/>
</dbReference>
<feature type="transmembrane region" description="Helical" evidence="15">
    <location>
        <begin position="176"/>
        <end position="192"/>
    </location>
</feature>
<dbReference type="InterPro" id="IPR019756">
    <property type="entry name" value="Pept_S26A_signal_pept_1_Ser-AS"/>
</dbReference>
<comment type="function">
    <text evidence="13">Catalytic component of the signal peptidase complex (SPC) which catalyzes the cleavage of N-terminal signal sequences from nascent proteins as they are translocated into the lumen of the endoplasmic reticulum. Specifically cleaves N-terminal signal peptides that contain a hydrophobic alpha-helix (h-region) shorter than 18-20 amino acids.</text>
</comment>
<dbReference type="InterPro" id="IPR036286">
    <property type="entry name" value="LexA/Signal_pep-like_sf"/>
</dbReference>
<dbReference type="OrthoDB" id="10257561at2759"/>
<gene>
    <name evidence="16" type="ORF">L228DRAFT_12926</name>
</gene>
<reference evidence="16 17" key="1">
    <citation type="journal article" date="2016" name="Fungal Biol.">
        <title>The genome of Xylona heveae provides a window into fungal endophytism.</title>
        <authorList>
            <person name="Gazis R."/>
            <person name="Kuo A."/>
            <person name="Riley R."/>
            <person name="LaButti K."/>
            <person name="Lipzen A."/>
            <person name="Lin J."/>
            <person name="Amirebrahimi M."/>
            <person name="Hesse C.N."/>
            <person name="Spatafora J.W."/>
            <person name="Henrissat B."/>
            <person name="Hainaut M."/>
            <person name="Grigoriev I.V."/>
            <person name="Hibbett D.S."/>
        </authorList>
    </citation>
    <scope>NUCLEOTIDE SEQUENCE [LARGE SCALE GENOMIC DNA]</scope>
    <source>
        <strain evidence="16 17">TC161</strain>
    </source>
</reference>
<comment type="subunit">
    <text evidence="14">Component of the signal peptidase complex (SPC) composed of a catalytic subunit SEC11 and three accessory subunits SPC1, SPC2 and SPC3. The complex induces a local thinning of the ER membrane which is used to measure the length of the signal peptide (SP) h-region of protein substrates. This ensures the selectivity of the complex towards h-regions shorter than 18-20 amino acids. SPC associates with the translocon complex.</text>
</comment>
<evidence type="ECO:0000313" key="17">
    <source>
        <dbReference type="Proteomes" id="UP000076632"/>
    </source>
</evidence>
<dbReference type="GO" id="GO:0006465">
    <property type="term" value="P:signal peptide processing"/>
    <property type="evidence" value="ECO:0007669"/>
    <property type="project" value="UniProtKB-UniRule"/>
</dbReference>
<evidence type="ECO:0000256" key="7">
    <source>
        <dbReference type="ARBA" id="ARBA00022692"/>
    </source>
</evidence>
<proteinExistence type="inferred from homology"/>
<evidence type="ECO:0000313" key="16">
    <source>
        <dbReference type="EMBL" id="KZF26457.1"/>
    </source>
</evidence>
<sequence>MAVAGLSRRPPSHPMKNCWTFPLINVRRLLSGSLMVFLIPATAYMLWKAISLITDSSHPIVVVISESMEPAFKRGDILILWNRQSLVKVGDIPVCWLPGRSLPMVHRAISVINTSISYAPVKVIQQILTKGDNNEVDDIALYPPGQNWIYRHQIVGLVWGYIPLLGWVTIALNEYPWLKAIVMLTLVLGILLD</sequence>
<dbReference type="GO" id="GO:0009003">
    <property type="term" value="F:signal peptidase activity"/>
    <property type="evidence" value="ECO:0007669"/>
    <property type="project" value="UniProtKB-EC"/>
</dbReference>
<keyword evidence="7 15" id="KW-0812">Transmembrane</keyword>
<evidence type="ECO:0000256" key="12">
    <source>
        <dbReference type="ARBA" id="ARBA00023136"/>
    </source>
</evidence>
<dbReference type="EC" id="3.4.21.89" evidence="4 15"/>
<evidence type="ECO:0000256" key="2">
    <source>
        <dbReference type="ARBA" id="ARBA00004648"/>
    </source>
</evidence>
<keyword evidence="6 15" id="KW-0645">Protease</keyword>